<dbReference type="NCBIfam" id="TIGR02249">
    <property type="entry name" value="integrase_gron"/>
    <property type="match status" value="1"/>
</dbReference>
<evidence type="ECO:0000256" key="5">
    <source>
        <dbReference type="ARBA" id="ARBA00023125"/>
    </source>
</evidence>
<dbReference type="PROSITE" id="PS51898">
    <property type="entry name" value="TYR_RECOMBINASE"/>
    <property type="match status" value="1"/>
</dbReference>
<dbReference type="Gene3D" id="1.10.443.10">
    <property type="entry name" value="Intergrase catalytic core"/>
    <property type="match status" value="1"/>
</dbReference>
<sequence length="468" mass="54301">MTDEKIARFWDHFILKSKSYGIKHKAIRWHVMHAERYIKAHSDLRLAEHTQQQVESYLDSLSRDPKITDWQYKQTLKSLQILFVELVRTNWARSFHWQGRITEVKSLESDHPTLARDTGTILPCDSISMDNRENSGDGLYTKVSKLFPEHFERLIVEIRMRQYSIRTERTYRQWLARFIAFNEMRDPATVDLTTIGRYLEHLVIKRNVASSSQSQALNALIFFYKNILGIEDLDVGQFRHAKKPRKLPVVLTRSQVSQLFDEIDSTERLLMANLLYGCGMRLMECVRLRVLDIDFGYQQIMVRNTKSGKDRVVPLPDKLIPAIQEQLENIKSIHDKDLDNGLGSVYFPPALARKYPNAPKEFRWQYVFPATTISEDPRSGKVRRHHVHESVLQKHIKQAAEMAGLTKRVNCHCLRHSFATHLLENGCDIRTVQELLGHADVSTTMIYTHVLNKPGVTVTSPFDLLPGK</sequence>
<dbReference type="SUPFAM" id="SSF56349">
    <property type="entry name" value="DNA breaking-rejoining enzymes"/>
    <property type="match status" value="1"/>
</dbReference>
<dbReference type="PROSITE" id="PS51900">
    <property type="entry name" value="CB"/>
    <property type="match status" value="1"/>
</dbReference>
<dbReference type="FunFam" id="1.10.443.10:FF:000007">
    <property type="entry name" value="Tyrosine recombinase XerC"/>
    <property type="match status" value="1"/>
</dbReference>
<evidence type="ECO:0000256" key="4">
    <source>
        <dbReference type="ARBA" id="ARBA00022908"/>
    </source>
</evidence>
<dbReference type="InterPro" id="IPR050090">
    <property type="entry name" value="Tyrosine_recombinase_XerCD"/>
</dbReference>
<dbReference type="InterPro" id="IPR002104">
    <property type="entry name" value="Integrase_catalytic"/>
</dbReference>
<evidence type="ECO:0000256" key="6">
    <source>
        <dbReference type="ARBA" id="ARBA00023172"/>
    </source>
</evidence>
<dbReference type="InterPro" id="IPR011010">
    <property type="entry name" value="DNA_brk_join_enz"/>
</dbReference>
<dbReference type="InterPro" id="IPR013762">
    <property type="entry name" value="Integrase-like_cat_sf"/>
</dbReference>
<comment type="subcellular location">
    <subcellularLocation>
        <location evidence="1">Cytoplasm</location>
    </subcellularLocation>
</comment>
<dbReference type="AlphaFoldDB" id="A0A3B1ABI0"/>
<dbReference type="Pfam" id="PF13495">
    <property type="entry name" value="Phage_int_SAM_4"/>
    <property type="match status" value="1"/>
</dbReference>
<dbReference type="InterPro" id="IPR010998">
    <property type="entry name" value="Integrase_recombinase_N"/>
</dbReference>
<protein>
    <submittedName>
        <fullName evidence="9">Integron integrase IntIPac</fullName>
    </submittedName>
</protein>
<feature type="domain" description="Core-binding (CB)" evidence="8">
    <location>
        <begin position="145"/>
        <end position="228"/>
    </location>
</feature>
<dbReference type="GO" id="GO:0003677">
    <property type="term" value="F:DNA binding"/>
    <property type="evidence" value="ECO:0007669"/>
    <property type="project" value="UniProtKB-KW"/>
</dbReference>
<evidence type="ECO:0000256" key="3">
    <source>
        <dbReference type="ARBA" id="ARBA00022490"/>
    </source>
</evidence>
<dbReference type="Pfam" id="PF00589">
    <property type="entry name" value="Phage_integrase"/>
    <property type="match status" value="1"/>
</dbReference>
<evidence type="ECO:0000256" key="1">
    <source>
        <dbReference type="ARBA" id="ARBA00004496"/>
    </source>
</evidence>
<keyword evidence="3" id="KW-0963">Cytoplasm</keyword>
<dbReference type="CDD" id="cd01193">
    <property type="entry name" value="INT_IntI_C"/>
    <property type="match status" value="1"/>
</dbReference>
<feature type="domain" description="Tyr recombinase" evidence="7">
    <location>
        <begin position="246"/>
        <end position="460"/>
    </location>
</feature>
<gene>
    <name evidence="9" type="ORF">MNBD_GAMMA21-453</name>
</gene>
<dbReference type="GO" id="GO:0015074">
    <property type="term" value="P:DNA integration"/>
    <property type="evidence" value="ECO:0007669"/>
    <property type="project" value="UniProtKB-KW"/>
</dbReference>
<comment type="similarity">
    <text evidence="2">Belongs to the 'phage' integrase family.</text>
</comment>
<proteinExistence type="inferred from homology"/>
<organism evidence="9">
    <name type="scientific">hydrothermal vent metagenome</name>
    <dbReference type="NCBI Taxonomy" id="652676"/>
    <lineage>
        <taxon>unclassified sequences</taxon>
        <taxon>metagenomes</taxon>
        <taxon>ecological metagenomes</taxon>
    </lineage>
</organism>
<dbReference type="GO" id="GO:0006310">
    <property type="term" value="P:DNA recombination"/>
    <property type="evidence" value="ECO:0007669"/>
    <property type="project" value="UniProtKB-KW"/>
</dbReference>
<dbReference type="InterPro" id="IPR011946">
    <property type="entry name" value="Integrase_integron-type"/>
</dbReference>
<dbReference type="GO" id="GO:0005737">
    <property type="term" value="C:cytoplasm"/>
    <property type="evidence" value="ECO:0007669"/>
    <property type="project" value="UniProtKB-SubCell"/>
</dbReference>
<keyword evidence="6" id="KW-0233">DNA recombination</keyword>
<dbReference type="InterPro" id="IPR044068">
    <property type="entry name" value="CB"/>
</dbReference>
<dbReference type="PANTHER" id="PTHR30349">
    <property type="entry name" value="PHAGE INTEGRASE-RELATED"/>
    <property type="match status" value="1"/>
</dbReference>
<dbReference type="Gene3D" id="1.10.150.130">
    <property type="match status" value="2"/>
</dbReference>
<keyword evidence="4" id="KW-0229">DNA integration</keyword>
<evidence type="ECO:0000256" key="2">
    <source>
        <dbReference type="ARBA" id="ARBA00008857"/>
    </source>
</evidence>
<accession>A0A3B1ABI0</accession>
<evidence type="ECO:0000313" key="9">
    <source>
        <dbReference type="EMBL" id="VAW98930.1"/>
    </source>
</evidence>
<reference evidence="9" key="1">
    <citation type="submission" date="2018-06" db="EMBL/GenBank/DDBJ databases">
        <authorList>
            <person name="Zhirakovskaya E."/>
        </authorList>
    </citation>
    <scope>NUCLEOTIDE SEQUENCE</scope>
</reference>
<keyword evidence="5" id="KW-0238">DNA-binding</keyword>
<name>A0A3B1ABI0_9ZZZZ</name>
<dbReference type="InterPro" id="IPR004107">
    <property type="entry name" value="Integrase_SAM-like_N"/>
</dbReference>
<dbReference type="PANTHER" id="PTHR30349:SF64">
    <property type="entry name" value="PROPHAGE INTEGRASE INTD-RELATED"/>
    <property type="match status" value="1"/>
</dbReference>
<evidence type="ECO:0000259" key="8">
    <source>
        <dbReference type="PROSITE" id="PS51900"/>
    </source>
</evidence>
<evidence type="ECO:0000259" key="7">
    <source>
        <dbReference type="PROSITE" id="PS51898"/>
    </source>
</evidence>
<dbReference type="EMBL" id="UOFR01000063">
    <property type="protein sequence ID" value="VAW98930.1"/>
    <property type="molecule type" value="Genomic_DNA"/>
</dbReference>